<feature type="transmembrane region" description="Helical" evidence="2">
    <location>
        <begin position="359"/>
        <end position="382"/>
    </location>
</feature>
<dbReference type="GO" id="GO:0016020">
    <property type="term" value="C:membrane"/>
    <property type="evidence" value="ECO:0007669"/>
    <property type="project" value="TreeGrafter"/>
</dbReference>
<keyword evidence="4" id="KW-0808">Transferase</keyword>
<feature type="transmembrane region" description="Helical" evidence="2">
    <location>
        <begin position="256"/>
        <end position="284"/>
    </location>
</feature>
<feature type="transmembrane region" description="Helical" evidence="2">
    <location>
        <begin position="394"/>
        <end position="416"/>
    </location>
</feature>
<dbReference type="PANTHER" id="PTHR23028:SF53">
    <property type="entry name" value="ACYL_TRANSF_3 DOMAIN-CONTAINING PROTEIN"/>
    <property type="match status" value="1"/>
</dbReference>
<dbReference type="PANTHER" id="PTHR23028">
    <property type="entry name" value="ACETYLTRANSFERASE"/>
    <property type="match status" value="1"/>
</dbReference>
<dbReference type="GO" id="GO:0009103">
    <property type="term" value="P:lipopolysaccharide biosynthetic process"/>
    <property type="evidence" value="ECO:0007669"/>
    <property type="project" value="TreeGrafter"/>
</dbReference>
<accession>A0A5N0TMM1</accession>
<feature type="region of interest" description="Disordered" evidence="1">
    <location>
        <begin position="1"/>
        <end position="35"/>
    </location>
</feature>
<feature type="domain" description="Acyltransferase 3" evidence="3">
    <location>
        <begin position="40"/>
        <end position="411"/>
    </location>
</feature>
<evidence type="ECO:0000259" key="3">
    <source>
        <dbReference type="Pfam" id="PF01757"/>
    </source>
</evidence>
<dbReference type="Proteomes" id="UP000326838">
    <property type="component" value="Unassembled WGS sequence"/>
</dbReference>
<gene>
    <name evidence="4" type="ORF">F6B40_03195</name>
</gene>
<feature type="transmembrane region" description="Helical" evidence="2">
    <location>
        <begin position="189"/>
        <end position="206"/>
    </location>
</feature>
<dbReference type="RefSeq" id="WP_150892073.1">
    <property type="nucleotide sequence ID" value="NZ_VYUY01000005.1"/>
</dbReference>
<evidence type="ECO:0000256" key="2">
    <source>
        <dbReference type="SAM" id="Phobius"/>
    </source>
</evidence>
<feature type="transmembrane region" description="Helical" evidence="2">
    <location>
        <begin position="122"/>
        <end position="141"/>
    </location>
</feature>
<evidence type="ECO:0000256" key="1">
    <source>
        <dbReference type="SAM" id="MobiDB-lite"/>
    </source>
</evidence>
<feature type="transmembrane region" description="Helical" evidence="2">
    <location>
        <begin position="296"/>
        <end position="314"/>
    </location>
</feature>
<dbReference type="EMBL" id="VYUY01000005">
    <property type="protein sequence ID" value="KAA9135534.1"/>
    <property type="molecule type" value="Genomic_DNA"/>
</dbReference>
<feature type="transmembrane region" description="Helical" evidence="2">
    <location>
        <begin position="213"/>
        <end position="236"/>
    </location>
</feature>
<keyword evidence="4" id="KW-0012">Acyltransferase</keyword>
<dbReference type="InterPro" id="IPR050879">
    <property type="entry name" value="Acyltransferase_3"/>
</dbReference>
<reference evidence="5" key="1">
    <citation type="submission" date="2019-09" db="EMBL/GenBank/DDBJ databases">
        <title>Mumia zhuanghuii sp. nov. isolated from the intestinal contents of plateau pika (Ochotona curzoniae) in the Qinghai-Tibet plateau of China.</title>
        <authorList>
            <person name="Tian Z."/>
        </authorList>
    </citation>
    <scope>NUCLEOTIDE SEQUENCE [LARGE SCALE GENOMIC DNA]</scope>
    <source>
        <strain evidence="5">L-033</strain>
    </source>
</reference>
<keyword evidence="2" id="KW-0812">Transmembrane</keyword>
<dbReference type="GO" id="GO:0016747">
    <property type="term" value="F:acyltransferase activity, transferring groups other than amino-acyl groups"/>
    <property type="evidence" value="ECO:0007669"/>
    <property type="project" value="InterPro"/>
</dbReference>
<feature type="transmembrane region" description="Helical" evidence="2">
    <location>
        <begin position="81"/>
        <end position="101"/>
    </location>
</feature>
<feature type="transmembrane region" description="Helical" evidence="2">
    <location>
        <begin position="320"/>
        <end position="338"/>
    </location>
</feature>
<keyword evidence="5" id="KW-1185">Reference proteome</keyword>
<keyword evidence="2" id="KW-1133">Transmembrane helix</keyword>
<dbReference type="AlphaFoldDB" id="A0A5N0TMM1"/>
<comment type="caution">
    <text evidence="4">The sequence shown here is derived from an EMBL/GenBank/DDBJ whole genome shotgun (WGS) entry which is preliminary data.</text>
</comment>
<keyword evidence="2" id="KW-0472">Membrane</keyword>
<sequence>MTTLGHEGDPTASRARPPVPDPSRSPSSSPGSVATTPRVLGLDGMRGLGALSVILYHVVDSTWDARAIGVAYSLSRALSDAITVFFALSGFLIMLPFLLAAAQSVPLQSIGRYYRTRAMRIFPGYLVIFLVVNFVLGAANVQNVRNPDFAVGTITDPATLLANLTLTQSIFPATLSTGILPAWSLTTELGFYLVVPLLALGVVRFMRRRGPRLLVLFAPGALFVLIGTITRAGIAIGHLSVEGADLADLNWGSNWFAVLMRSTLAQADAFGYGMLAAATIAAIMSGKLRAPRRRTSVILCGAIAVLIAASLVAMKADIPAVSPICIGLGTAIVMYLCAVETITHRAADNPLIRTLEQPVVRYLGSISMSLYLWHMPILQWLAGLGLIVDSYPSLLLVLGMTIGITVTLSVITYHLVEKPALELGRGGRRPRRRRRSLS</sequence>
<feature type="compositionally biased region" description="Low complexity" evidence="1">
    <location>
        <begin position="24"/>
        <end position="35"/>
    </location>
</feature>
<evidence type="ECO:0000313" key="4">
    <source>
        <dbReference type="EMBL" id="KAA9135534.1"/>
    </source>
</evidence>
<dbReference type="Pfam" id="PF01757">
    <property type="entry name" value="Acyl_transf_3"/>
    <property type="match status" value="1"/>
</dbReference>
<organism evidence="4 5">
    <name type="scientific">Microbacterium caowuchunii</name>
    <dbReference type="NCBI Taxonomy" id="2614638"/>
    <lineage>
        <taxon>Bacteria</taxon>
        <taxon>Bacillati</taxon>
        <taxon>Actinomycetota</taxon>
        <taxon>Actinomycetes</taxon>
        <taxon>Micrococcales</taxon>
        <taxon>Microbacteriaceae</taxon>
        <taxon>Microbacterium</taxon>
    </lineage>
</organism>
<name>A0A5N0TMM1_9MICO</name>
<dbReference type="InterPro" id="IPR002656">
    <property type="entry name" value="Acyl_transf_3_dom"/>
</dbReference>
<protein>
    <submittedName>
        <fullName evidence="4">Acyltransferase</fullName>
    </submittedName>
</protein>
<evidence type="ECO:0000313" key="5">
    <source>
        <dbReference type="Proteomes" id="UP000326838"/>
    </source>
</evidence>
<proteinExistence type="predicted"/>